<dbReference type="SUPFAM" id="SSF51197">
    <property type="entry name" value="Clavaminate synthase-like"/>
    <property type="match status" value="1"/>
</dbReference>
<dbReference type="AlphaFoldDB" id="A2SND0"/>
<dbReference type="GO" id="GO:0006307">
    <property type="term" value="P:DNA alkylation repair"/>
    <property type="evidence" value="ECO:0007669"/>
    <property type="project" value="InterPro"/>
</dbReference>
<dbReference type="eggNOG" id="COG3145">
    <property type="taxonomic scope" value="Bacteria"/>
</dbReference>
<keyword evidence="2" id="KW-0560">Oxidoreductase</keyword>
<evidence type="ECO:0000313" key="2">
    <source>
        <dbReference type="EMBL" id="ABM97069.1"/>
    </source>
</evidence>
<reference evidence="2 3" key="1">
    <citation type="journal article" date="2007" name="J. Bacteriol.">
        <title>Whole-genome analysis of the methyl tert-butyl ether-degrading beta-proteobacterium Methylibium petroleiphilum PM1.</title>
        <authorList>
            <person name="Kane S.R."/>
            <person name="Chakicherla A.Y."/>
            <person name="Chain P.S.G."/>
            <person name="Schmidt R."/>
            <person name="Shin M.W."/>
            <person name="Legler T.C."/>
            <person name="Scow K.M."/>
            <person name="Larimer F.W."/>
            <person name="Lucas S.M."/>
            <person name="Richardson P.M."/>
            <person name="Hristova K.R."/>
        </authorList>
    </citation>
    <scope>NUCLEOTIDE SEQUENCE [LARGE SCALE GENOMIC DNA]</scope>
    <source>
        <strain evidence="3">ATCC BAA-1232 / LMG 22953 / PM1</strain>
        <plasmid evidence="2 3">RPME01</plasmid>
    </source>
</reference>
<sequence length="182" mass="20433">MKAPVTYEAGFVADPASLFNTLWSELDWERRGSTPRREFYCNDVAVPYTYGSGAGVREYLPKEWHPALSAVKAAVESRVGAAMEVCFLNGYEDARDHLGWHADDSPEMDDERPIAIVTVGAEREIWFRPNSDTLSVEKLLLESGSLCVMKPGMQDTHMHRIPKAGFICGPRISMTFRGYVRT</sequence>
<dbReference type="PANTHER" id="PTHR31212">
    <property type="entry name" value="ALPHA-KETOGLUTARATE-DEPENDENT DIOXYGENASE ALKB HOMOLOG 3"/>
    <property type="match status" value="1"/>
</dbReference>
<dbReference type="RefSeq" id="WP_011831657.1">
    <property type="nucleotide sequence ID" value="NC_008826.1"/>
</dbReference>
<dbReference type="InterPro" id="IPR037151">
    <property type="entry name" value="AlkB-like_sf"/>
</dbReference>
<dbReference type="Proteomes" id="UP000000366">
    <property type="component" value="Plasmid RPME01"/>
</dbReference>
<organism evidence="2 3">
    <name type="scientific">Methylibium petroleiphilum (strain ATCC BAA-1232 / LMG 22953 / PM1)</name>
    <dbReference type="NCBI Taxonomy" id="420662"/>
    <lineage>
        <taxon>Bacteria</taxon>
        <taxon>Pseudomonadati</taxon>
        <taxon>Pseudomonadota</taxon>
        <taxon>Betaproteobacteria</taxon>
        <taxon>Burkholderiales</taxon>
        <taxon>Sphaerotilaceae</taxon>
        <taxon>Methylibium</taxon>
    </lineage>
</organism>
<protein>
    <submittedName>
        <fullName evidence="2">DNA-N1-methyladenine dioxygenase</fullName>
        <ecNumber evidence="2">1.14.11.-</ecNumber>
    </submittedName>
</protein>
<dbReference type="PANTHER" id="PTHR31212:SF4">
    <property type="entry name" value="ALPHA-KETOGLUTARATE-DEPENDENT DIOXYGENASE ALKB HOMOLOG 3"/>
    <property type="match status" value="1"/>
</dbReference>
<keyword evidence="2" id="KW-0223">Dioxygenase</keyword>
<dbReference type="InterPro" id="IPR032854">
    <property type="entry name" value="ALKBH3"/>
</dbReference>
<dbReference type="GO" id="GO:0051213">
    <property type="term" value="F:dioxygenase activity"/>
    <property type="evidence" value="ECO:0007669"/>
    <property type="project" value="UniProtKB-KW"/>
</dbReference>
<dbReference type="HOGENOM" id="CLU_048788_5_2_4"/>
<feature type="domain" description="Fe2OG dioxygenase" evidence="1">
    <location>
        <begin position="82"/>
        <end position="180"/>
    </location>
</feature>
<evidence type="ECO:0000259" key="1">
    <source>
        <dbReference type="PROSITE" id="PS51471"/>
    </source>
</evidence>
<dbReference type="Pfam" id="PF13532">
    <property type="entry name" value="2OG-FeII_Oxy_2"/>
    <property type="match status" value="1"/>
</dbReference>
<evidence type="ECO:0000313" key="3">
    <source>
        <dbReference type="Proteomes" id="UP000000366"/>
    </source>
</evidence>
<dbReference type="EMBL" id="CP000556">
    <property type="protein sequence ID" value="ABM97069.1"/>
    <property type="molecule type" value="Genomic_DNA"/>
</dbReference>
<dbReference type="InterPro" id="IPR027450">
    <property type="entry name" value="AlkB-like"/>
</dbReference>
<geneLocation type="plasmid" evidence="2 3">
    <name>RPME01</name>
</geneLocation>
<gene>
    <name evidence="2" type="ordered locus">Mpe_B0294</name>
</gene>
<keyword evidence="2" id="KW-0614">Plasmid</keyword>
<dbReference type="InterPro" id="IPR005123">
    <property type="entry name" value="Oxoglu/Fe-dep_dioxygenase_dom"/>
</dbReference>
<dbReference type="PROSITE" id="PS51471">
    <property type="entry name" value="FE2OG_OXY"/>
    <property type="match status" value="1"/>
</dbReference>
<dbReference type="EC" id="1.14.11.-" evidence="2"/>
<dbReference type="KEGG" id="mpt:Mpe_B0294"/>
<dbReference type="Gene3D" id="2.60.120.590">
    <property type="entry name" value="Alpha-ketoglutarate-dependent dioxygenase AlkB-like"/>
    <property type="match status" value="1"/>
</dbReference>
<keyword evidence="3" id="KW-1185">Reference proteome</keyword>
<accession>A2SND0</accession>
<proteinExistence type="predicted"/>
<name>A2SND0_METPP</name>